<dbReference type="InterPro" id="IPR044034">
    <property type="entry name" value="NAC-like_UBA"/>
</dbReference>
<dbReference type="Proteomes" id="UP000008064">
    <property type="component" value="Unassembled WGS sequence"/>
</dbReference>
<sequence length="88" mass="9794">MYNGRPEPEVIVNFSDGMSYSKAKLEDAVRNIVLDRQPPPKTTKDAAVVKREDVDIIINEFEIPRSQAEKVLAEHGGDISNALRTLVS</sequence>
<dbReference type="OrthoDB" id="285219at2759"/>
<name>F8P706_SERL9</name>
<dbReference type="CDD" id="cd14361">
    <property type="entry name" value="UBA_HYPK"/>
    <property type="match status" value="1"/>
</dbReference>
<dbReference type="GO" id="GO:0050821">
    <property type="term" value="P:protein stabilization"/>
    <property type="evidence" value="ECO:0007669"/>
    <property type="project" value="TreeGrafter"/>
</dbReference>
<dbReference type="PANTHER" id="PTHR31184:SF2">
    <property type="entry name" value="HUNTINGTIN-INTERACTING PROTEIN K"/>
    <property type="match status" value="1"/>
</dbReference>
<dbReference type="RefSeq" id="XP_007322179.1">
    <property type="nucleotide sequence ID" value="XM_007322117.1"/>
</dbReference>
<feature type="domain" description="Nascent polypeptide-associated complex subunit alpha-like UBA" evidence="1">
    <location>
        <begin position="48"/>
        <end position="87"/>
    </location>
</feature>
<dbReference type="GeneID" id="18820753"/>
<dbReference type="AlphaFoldDB" id="F8P706"/>
<dbReference type="GO" id="GO:0043066">
    <property type="term" value="P:negative regulation of apoptotic process"/>
    <property type="evidence" value="ECO:0007669"/>
    <property type="project" value="TreeGrafter"/>
</dbReference>
<dbReference type="PANTHER" id="PTHR31184">
    <property type="entry name" value="HUNTINGTIN-INTERACTING PROTEIN K FAMILY MEMBER"/>
    <property type="match status" value="1"/>
</dbReference>
<dbReference type="Pfam" id="PF19026">
    <property type="entry name" value="UBA_HYPK"/>
    <property type="match status" value="1"/>
</dbReference>
<accession>F8P706</accession>
<dbReference type="Gene3D" id="1.10.8.10">
    <property type="entry name" value="DNA helicase RuvA subunit, C-terminal domain"/>
    <property type="match status" value="1"/>
</dbReference>
<proteinExistence type="predicted"/>
<dbReference type="KEGG" id="sla:SERLADRAFT_476146"/>
<dbReference type="HOGENOM" id="CLU_175758_0_0_1"/>
<organism>
    <name type="scientific">Serpula lacrymans var. lacrymans (strain S7.9)</name>
    <name type="common">Dry rot fungus</name>
    <dbReference type="NCBI Taxonomy" id="578457"/>
    <lineage>
        <taxon>Eukaryota</taxon>
        <taxon>Fungi</taxon>
        <taxon>Dikarya</taxon>
        <taxon>Basidiomycota</taxon>
        <taxon>Agaricomycotina</taxon>
        <taxon>Agaricomycetes</taxon>
        <taxon>Agaricomycetidae</taxon>
        <taxon>Boletales</taxon>
        <taxon>Coniophorineae</taxon>
        <taxon>Serpulaceae</taxon>
        <taxon>Serpula</taxon>
    </lineage>
</organism>
<dbReference type="EMBL" id="GL945439">
    <property type="protein sequence ID" value="EGO21222.1"/>
    <property type="molecule type" value="Genomic_DNA"/>
</dbReference>
<evidence type="ECO:0000259" key="1">
    <source>
        <dbReference type="Pfam" id="PF19026"/>
    </source>
</evidence>
<dbReference type="InterPro" id="IPR038922">
    <property type="entry name" value="HYPK_UBA"/>
</dbReference>
<reference evidence="2" key="1">
    <citation type="submission" date="2011-04" db="EMBL/GenBank/DDBJ databases">
        <title>Evolution of plant cell wall degrading machinery underlies the functional diversity of forest fungi.</title>
        <authorList>
            <consortium name="US DOE Joint Genome Institute (JGI-PGF)"/>
            <person name="Eastwood D.C."/>
            <person name="Floudas D."/>
            <person name="Binder M."/>
            <person name="Majcherczyk A."/>
            <person name="Schneider P."/>
            <person name="Aerts A."/>
            <person name="Asiegbu F.O."/>
            <person name="Baker S.E."/>
            <person name="Barry K."/>
            <person name="Bendiksby M."/>
            <person name="Blumentritt M."/>
            <person name="Coutinho P.M."/>
            <person name="Cullen D."/>
            <person name="Cullen D."/>
            <person name="Gathman A."/>
            <person name="Goodell B."/>
            <person name="Henrissat B."/>
            <person name="Ihrmark K."/>
            <person name="Kauserud H."/>
            <person name="Kohler A."/>
            <person name="LaButti K."/>
            <person name="Lapidus A."/>
            <person name="Lavin J.L."/>
            <person name="Lee Y.-H."/>
            <person name="Lindquist E."/>
            <person name="Lilly W."/>
            <person name="Lucas S."/>
            <person name="Morin E."/>
            <person name="Murat C."/>
            <person name="Oguiza J.A."/>
            <person name="Park J."/>
            <person name="Pisabarro A.G."/>
            <person name="Riley R."/>
            <person name="Rosling A."/>
            <person name="Salamov A."/>
            <person name="Schmidt O."/>
            <person name="Schmutz J."/>
            <person name="Skrede I."/>
            <person name="Stenlid J."/>
            <person name="Wiebenga A."/>
            <person name="Xie X."/>
            <person name="Kues U."/>
            <person name="Hibbett D.S."/>
            <person name="Hoffmeister D."/>
            <person name="Hogberg N."/>
            <person name="Martin F."/>
            <person name="Grigoriev I.V."/>
            <person name="Watkinson S.C."/>
        </authorList>
    </citation>
    <scope>NUCLEOTIDE SEQUENCE</scope>
    <source>
        <strain evidence="2">S7.9</strain>
    </source>
</reference>
<protein>
    <recommendedName>
        <fullName evidence="1">Nascent polypeptide-associated complex subunit alpha-like UBA domain-containing protein</fullName>
    </recommendedName>
</protein>
<gene>
    <name evidence="2" type="ORF">SERLADRAFT_476146</name>
</gene>
<evidence type="ECO:0000313" key="2">
    <source>
        <dbReference type="EMBL" id="EGO21222.1"/>
    </source>
</evidence>
<dbReference type="InterPro" id="IPR052617">
    <property type="entry name" value="Huntingtin-int_K"/>
</dbReference>